<dbReference type="Proteomes" id="UP001266807">
    <property type="component" value="Unassembled WGS sequence"/>
</dbReference>
<evidence type="ECO:0000313" key="2">
    <source>
        <dbReference type="Proteomes" id="UP001266807"/>
    </source>
</evidence>
<comment type="caution">
    <text evidence="1">The sequence shown here is derived from an EMBL/GenBank/DDBJ whole genome shotgun (WGS) entry which is preliminary data.</text>
</comment>
<dbReference type="RefSeq" id="WP_053326166.1">
    <property type="nucleotide sequence ID" value="NZ_CP011512.1"/>
</dbReference>
<evidence type="ECO:0000313" key="1">
    <source>
        <dbReference type="EMBL" id="MDR6779959.1"/>
    </source>
</evidence>
<protein>
    <recommendedName>
        <fullName evidence="3">DNA-packaging protein</fullName>
    </recommendedName>
</protein>
<keyword evidence="2" id="KW-1185">Reference proteome</keyword>
<name>A0ABU1QL93_9BACL</name>
<dbReference type="EMBL" id="JAVDUG010000006">
    <property type="protein sequence ID" value="MDR6779959.1"/>
    <property type="molecule type" value="Genomic_DNA"/>
</dbReference>
<sequence>MSVYYDNLIERVKKFKEDQKEEFIGLMVDIIDSLKDYVHKGQLNGKKNLAKPNLDKLSYFLTICGKSIYKSAELEYKDVQTEVCLVPGYQEIIRKREALGEDNGFIERSE</sequence>
<evidence type="ECO:0008006" key="3">
    <source>
        <dbReference type="Google" id="ProtNLM"/>
    </source>
</evidence>
<organism evidence="1 2">
    <name type="scientific">Paenibacillus peoriae</name>
    <dbReference type="NCBI Taxonomy" id="59893"/>
    <lineage>
        <taxon>Bacteria</taxon>
        <taxon>Bacillati</taxon>
        <taxon>Bacillota</taxon>
        <taxon>Bacilli</taxon>
        <taxon>Bacillales</taxon>
        <taxon>Paenibacillaceae</taxon>
        <taxon>Paenibacillus</taxon>
    </lineage>
</organism>
<gene>
    <name evidence="1" type="ORF">J2W98_004254</name>
</gene>
<reference evidence="1 2" key="1">
    <citation type="submission" date="2023-07" db="EMBL/GenBank/DDBJ databases">
        <title>Sorghum-associated microbial communities from plants grown in Nebraska, USA.</title>
        <authorList>
            <person name="Schachtman D."/>
        </authorList>
    </citation>
    <scope>NUCLEOTIDE SEQUENCE [LARGE SCALE GENOMIC DNA]</scope>
    <source>
        <strain evidence="1 2">BE143</strain>
    </source>
</reference>
<proteinExistence type="predicted"/>
<accession>A0ABU1QL93</accession>